<keyword evidence="4" id="KW-1185">Reference proteome</keyword>
<evidence type="ECO:0000313" key="3">
    <source>
        <dbReference type="EMBL" id="NHN29489.1"/>
    </source>
</evidence>
<dbReference type="InterPro" id="IPR036812">
    <property type="entry name" value="NAD(P)_OxRdtase_dom_sf"/>
</dbReference>
<comment type="caution">
    <text evidence="3">The sequence shown here is derived from an EMBL/GenBank/DDBJ whole genome shotgun (WGS) entry which is preliminary data.</text>
</comment>
<reference evidence="3" key="1">
    <citation type="submission" date="2020-03" db="EMBL/GenBank/DDBJ databases">
        <title>Draft sequencing of Paenibacilllus sp. S3N08.</title>
        <authorList>
            <person name="Kim D.-U."/>
        </authorList>
    </citation>
    <scope>NUCLEOTIDE SEQUENCE</scope>
    <source>
        <strain evidence="3">S3N08</strain>
    </source>
</reference>
<sequence>MEHRRLGNTGLKVSVISLGCMAFGRWIDEKTSLQVFDAALDAGITLFDTADIYGRGMDSRNPLQSGESEAILGRIIQKRRSKIILATKVNGKVGLGPNDHGLSRYHITRAIEDSLKRLQTDVIDLYQVHRFDPDTPLEETLGALDDLVKQGKVRYIGCSNYAAWQIAKAHGISQQKGLNRFVSVQPPYSLLVRDIEQELLPFCESEGVGAIVYSPLARGLLTGKYVDGGAHPAGSRADRADRALLALLAKPQILQNVCKLQEFANERGWSLPCMALAWVAKRAGVASAILGASRPEHVQAIEGLAEIKLQEEDMVVLDSICTSPSG</sequence>
<dbReference type="InterPro" id="IPR023210">
    <property type="entry name" value="NADP_OxRdtase_dom"/>
</dbReference>
<dbReference type="SUPFAM" id="SSF51430">
    <property type="entry name" value="NAD(P)-linked oxidoreductase"/>
    <property type="match status" value="1"/>
</dbReference>
<name>A0ABX0IZS8_9BACL</name>
<dbReference type="Gene3D" id="3.20.20.100">
    <property type="entry name" value="NADP-dependent oxidoreductase domain"/>
    <property type="match status" value="1"/>
</dbReference>
<dbReference type="EMBL" id="JAAOIW010000002">
    <property type="protein sequence ID" value="NHN29489.1"/>
    <property type="molecule type" value="Genomic_DNA"/>
</dbReference>
<accession>A0ABX0IZS8</accession>
<dbReference type="RefSeq" id="WP_166147497.1">
    <property type="nucleotide sequence ID" value="NZ_JAAOIW010000002.1"/>
</dbReference>
<dbReference type="InterPro" id="IPR050523">
    <property type="entry name" value="AKR_Detox_Biosynth"/>
</dbReference>
<protein>
    <submittedName>
        <fullName evidence="3">Aldo/keto reductase</fullName>
    </submittedName>
</protein>
<dbReference type="Proteomes" id="UP001165962">
    <property type="component" value="Unassembled WGS sequence"/>
</dbReference>
<dbReference type="PANTHER" id="PTHR43364">
    <property type="entry name" value="NADH-SPECIFIC METHYLGLYOXAL REDUCTASE-RELATED"/>
    <property type="match status" value="1"/>
</dbReference>
<evidence type="ECO:0000259" key="2">
    <source>
        <dbReference type="Pfam" id="PF00248"/>
    </source>
</evidence>
<keyword evidence="1" id="KW-0560">Oxidoreductase</keyword>
<feature type="domain" description="NADP-dependent oxidoreductase" evidence="2">
    <location>
        <begin position="16"/>
        <end position="320"/>
    </location>
</feature>
<dbReference type="PANTHER" id="PTHR43364:SF4">
    <property type="entry name" value="NAD(P)-LINKED OXIDOREDUCTASE SUPERFAMILY PROTEIN"/>
    <property type="match status" value="1"/>
</dbReference>
<evidence type="ECO:0000313" key="4">
    <source>
        <dbReference type="Proteomes" id="UP001165962"/>
    </source>
</evidence>
<evidence type="ECO:0000256" key="1">
    <source>
        <dbReference type="ARBA" id="ARBA00023002"/>
    </source>
</evidence>
<dbReference type="Pfam" id="PF00248">
    <property type="entry name" value="Aldo_ket_red"/>
    <property type="match status" value="1"/>
</dbReference>
<organism evidence="3 4">
    <name type="scientific">Paenibacillus agricola</name>
    <dbReference type="NCBI Taxonomy" id="2716264"/>
    <lineage>
        <taxon>Bacteria</taxon>
        <taxon>Bacillati</taxon>
        <taxon>Bacillota</taxon>
        <taxon>Bacilli</taxon>
        <taxon>Bacillales</taxon>
        <taxon>Paenibacillaceae</taxon>
        <taxon>Paenibacillus</taxon>
    </lineage>
</organism>
<proteinExistence type="predicted"/>
<gene>
    <name evidence="3" type="ORF">G9U52_06540</name>
</gene>